<dbReference type="GO" id="GO:0004582">
    <property type="term" value="F:dolichyl-phosphate beta-D-mannosyltransferase activity"/>
    <property type="evidence" value="ECO:0007669"/>
    <property type="project" value="UniProtKB-EC"/>
</dbReference>
<dbReference type="GO" id="GO:0035145">
    <property type="term" value="C:exon-exon junction complex"/>
    <property type="evidence" value="ECO:0007669"/>
    <property type="project" value="TreeGrafter"/>
</dbReference>
<dbReference type="InterPro" id="IPR001173">
    <property type="entry name" value="Glyco_trans_2-like"/>
</dbReference>
<keyword evidence="7" id="KW-1185">Reference proteome</keyword>
<dbReference type="InterPro" id="IPR003587">
    <property type="entry name" value="Hint_dom_N"/>
</dbReference>
<dbReference type="InterPro" id="IPR036844">
    <property type="entry name" value="Hint_dom_sf"/>
</dbReference>
<dbReference type="PANTHER" id="PTHR12839:SF7">
    <property type="entry name" value="REGULATOR OF NONSENSE TRANSCRIPTS 2"/>
    <property type="match status" value="1"/>
</dbReference>
<sequence length="1648" mass="184059">MAKPDQLGLVHRTAYESPQQGDLFVNQHCMAPMRKELSVVVPTYNEVENIRPLCERLFKACREAGLTIELLLMDDESTGSEETRKIVNVLSNEGYAIRMHCRKAEEGRGLSSAVLLGFDMAKYDTMLCMDADLQHEPESVPAVADPVLRGEAEFTVGSRYCRDGGIGFHWSLLRRIISEGATFLAIGVSKSSDPMSGFFCTTKEVFNRGKNKCNPIGFKIGLELMVRCKANPVVDVPITFQNRVAGESKLTMKQNVQYVEQLASLYFEKYFLFILILPLLVIFTLAYLKGSIHNIAGFYSPPSTCVVKCMSITLGICFELYMTSGGASKERLDEVKCKIKEESSEIEWRRKLRDRLREARKGVDGVEVTKQALSSRDKSIAKISKLLNRLRRLSGESSSDGTVSEMKKLNCTMYSSELASALSDGTSSMKVKDVHKTVEVITELVCTYGVDMGRHIMAEFVKQFEASIGELSRRRVLSRIVTEMVLIECTGEDRMEAEDMLLTVVKGMLVGSRGQSTQTQVLLQDATALHSWLNKYHLCALNFPGEAHKALLKEAGLKDPDYSEYQLSSSTSGAIVSAIGKYYTNFAVPQLYPEAHDQMEAQEQFNTRLRVDKGVVDAENASRYSSLATAFEKLSTQLMAISEILDLPPPKLPGEESEAKTRLAGPAPEAGKKEDGGISERERMLQLLWVDDSERSFYEDLYDLEARLPPVLLQTAQKGDGDAEAAKGGSVAANAAFDVWLDSLKACERRDTADELSQKWFEEGLNTKQNRRKLARFILNPRDKARGTVPPEWLRVVANIAPWGKDLVESLSSQAMSRLDEALAKNETDKVGEQMVCLRLLAQMCKFRLVPPGAVMDFFKRLMDGGHLANDHWAEMASQLCLSCGRYLLYKPDTATRMDNLVERMWKLKNSATQVLSASADVSLEDAYYHMKPRKTTFGVKGGDEDRPIMERLIRKLIFQDIYIVDEEEALRLARKLPWEHHIIEEGMRRDRGGIGTAKWNSTRKLPASELSKHLGITRTANDSSNPKALLLPEVYRDPSNIDEPPYSFFRATLVCNLLNACGPYFYKSNRLRERLERFMLFFRRYLLARSVGNGMELPRRVENMYLDTLDAIKPASSSHKSRRDRKHKRKGKEEEEEEEPSVLNGKISSLGDVDKELHKLLQTEGEALRQGKRIDDQNNDDDDDDEEEEDYEDDNEDAYASGSQADGMASDSFGDEEDDSDEDAKIREKELMDEEFDRSFKEMLSESVAYGRSQRQQQGVLRSLQDDRLRQALSTVRVAELSAKANSESPASEMKPGMVKFVSRTSKKGVSTAGSGVIGLAVPSTSKLLRGQAEYEEHRQKKQKERATIKELTIKHVDVMDQSASQEDSPTPPPVGYTFERSRRSRGSSRATRPGRLDDFIGQGYLPEPDRRRPVRPTAPPSSSSSGVATDPSLLESKLCFPADETVIVEGRGSVKICEVHIGDKVATVNDVDGTLLYSTVTTWLHRDEGYVWTEGEAIELVVSTSPSKLRLRLSSDHLVFVDGREAVAAVDVTVGDKLRVLGESCVLAAEVESVEPSLAGWKGLYAPMTEAGTVLVSGILCSCYAPPRPLVKKIHRTCGPIDVHAHCHSIARPVNWIPAAMRPANMSQTAWTEGLYSAIRGLVVWL</sequence>
<feature type="compositionally biased region" description="Basic residues" evidence="3">
    <location>
        <begin position="1120"/>
        <end position="1131"/>
    </location>
</feature>
<evidence type="ECO:0000259" key="5">
    <source>
        <dbReference type="SMART" id="SM00306"/>
    </source>
</evidence>
<accession>A0A7J6LC70</accession>
<gene>
    <name evidence="6" type="primary">UPF2</name>
    <name evidence="6" type="ORF">FOL47_008723</name>
</gene>
<dbReference type="GO" id="GO:0016540">
    <property type="term" value="P:protein autoprocessing"/>
    <property type="evidence" value="ECO:0007669"/>
    <property type="project" value="InterPro"/>
</dbReference>
<dbReference type="Proteomes" id="UP000591131">
    <property type="component" value="Unassembled WGS sequence"/>
</dbReference>
<comment type="caution">
    <text evidence="6">The sequence shown here is derived from an EMBL/GenBank/DDBJ whole genome shotgun (WGS) entry which is preliminary data.</text>
</comment>
<dbReference type="GO" id="GO:0000184">
    <property type="term" value="P:nuclear-transcribed mRNA catabolic process, nonsense-mediated decay"/>
    <property type="evidence" value="ECO:0007669"/>
    <property type="project" value="InterPro"/>
</dbReference>
<dbReference type="InterPro" id="IPR039528">
    <property type="entry name" value="DPM1-like"/>
</dbReference>
<dbReference type="InterPro" id="IPR001767">
    <property type="entry name" value="Hedgehog_Hint"/>
</dbReference>
<keyword evidence="4" id="KW-0472">Membrane</keyword>
<dbReference type="Gene3D" id="2.170.16.10">
    <property type="entry name" value="Hedgehog/Intein (Hint) domain"/>
    <property type="match status" value="1"/>
</dbReference>
<feature type="region of interest" description="Disordered" evidence="3">
    <location>
        <begin position="649"/>
        <end position="677"/>
    </location>
</feature>
<dbReference type="EC" id="2.4.1.83" evidence="1"/>
<dbReference type="InterPro" id="IPR029044">
    <property type="entry name" value="Nucleotide-diphossugar_trans"/>
</dbReference>
<protein>
    <recommendedName>
        <fullName evidence="1">dolichyl-phosphate beta-D-mannosyltransferase</fullName>
        <ecNumber evidence="1">2.4.1.83</ecNumber>
    </recommendedName>
</protein>
<evidence type="ECO:0000256" key="2">
    <source>
        <dbReference type="ARBA" id="ARBA00022679"/>
    </source>
</evidence>
<keyword evidence="4" id="KW-0812">Transmembrane</keyword>
<feature type="transmembrane region" description="Helical" evidence="4">
    <location>
        <begin position="270"/>
        <end position="288"/>
    </location>
</feature>
<evidence type="ECO:0000256" key="4">
    <source>
        <dbReference type="SAM" id="Phobius"/>
    </source>
</evidence>
<evidence type="ECO:0000256" key="3">
    <source>
        <dbReference type="SAM" id="MobiDB-lite"/>
    </source>
</evidence>
<feature type="compositionally biased region" description="Acidic residues" evidence="3">
    <location>
        <begin position="1178"/>
        <end position="1198"/>
    </location>
</feature>
<dbReference type="PANTHER" id="PTHR12839">
    <property type="entry name" value="NONSENSE-MEDIATED MRNA DECAY PROTEIN 2 UP-FRAMESHIFT SUPPRESSOR 2"/>
    <property type="match status" value="1"/>
</dbReference>
<keyword evidence="2" id="KW-0808">Transferase</keyword>
<dbReference type="SUPFAM" id="SSF51294">
    <property type="entry name" value="Hedgehog/intein (Hint) domain"/>
    <property type="match status" value="1"/>
</dbReference>
<feature type="region of interest" description="Disordered" evidence="3">
    <location>
        <begin position="1169"/>
        <end position="1239"/>
    </location>
</feature>
<dbReference type="SUPFAM" id="SSF53448">
    <property type="entry name" value="Nucleotide-diphospho-sugar transferases"/>
    <property type="match status" value="1"/>
</dbReference>
<dbReference type="Pfam" id="PF01079">
    <property type="entry name" value="Hint"/>
    <property type="match status" value="1"/>
</dbReference>
<keyword evidence="4" id="KW-1133">Transmembrane helix</keyword>
<dbReference type="CDD" id="cd00081">
    <property type="entry name" value="Hint"/>
    <property type="match status" value="1"/>
</dbReference>
<reference evidence="6 7" key="1">
    <citation type="submission" date="2020-04" db="EMBL/GenBank/DDBJ databases">
        <title>Perkinsus chesapeaki whole genome sequence.</title>
        <authorList>
            <person name="Bogema D.R."/>
        </authorList>
    </citation>
    <scope>NUCLEOTIDE SEQUENCE [LARGE SCALE GENOMIC DNA]</scope>
    <source>
        <strain evidence="6">ATCC PRA-425</strain>
    </source>
</reference>
<dbReference type="SUPFAM" id="SSF48371">
    <property type="entry name" value="ARM repeat"/>
    <property type="match status" value="2"/>
</dbReference>
<dbReference type="Gene3D" id="1.25.40.180">
    <property type="match status" value="3"/>
</dbReference>
<organism evidence="6 7">
    <name type="scientific">Perkinsus chesapeaki</name>
    <name type="common">Clam parasite</name>
    <name type="synonym">Perkinsus andrewsi</name>
    <dbReference type="NCBI Taxonomy" id="330153"/>
    <lineage>
        <taxon>Eukaryota</taxon>
        <taxon>Sar</taxon>
        <taxon>Alveolata</taxon>
        <taxon>Perkinsozoa</taxon>
        <taxon>Perkinsea</taxon>
        <taxon>Perkinsida</taxon>
        <taxon>Perkinsidae</taxon>
        <taxon>Perkinsus</taxon>
    </lineage>
</organism>
<evidence type="ECO:0000313" key="7">
    <source>
        <dbReference type="Proteomes" id="UP000591131"/>
    </source>
</evidence>
<dbReference type="GO" id="GO:0005737">
    <property type="term" value="C:cytoplasm"/>
    <property type="evidence" value="ECO:0007669"/>
    <property type="project" value="TreeGrafter"/>
</dbReference>
<name>A0A7J6LC70_PERCH</name>
<feature type="domain" description="Hint" evidence="5">
    <location>
        <begin position="1439"/>
        <end position="1544"/>
    </location>
</feature>
<dbReference type="InterPro" id="IPR016024">
    <property type="entry name" value="ARM-type_fold"/>
</dbReference>
<evidence type="ECO:0000313" key="6">
    <source>
        <dbReference type="EMBL" id="KAF4656844.1"/>
    </source>
</evidence>
<feature type="compositionally biased region" description="Acidic residues" evidence="3">
    <location>
        <begin position="1214"/>
        <end position="1223"/>
    </location>
</feature>
<dbReference type="CDD" id="cd06442">
    <property type="entry name" value="DPM1_like"/>
    <property type="match status" value="1"/>
</dbReference>
<feature type="region of interest" description="Disordered" evidence="3">
    <location>
        <begin position="1360"/>
        <end position="1432"/>
    </location>
</feature>
<dbReference type="SMART" id="SM00306">
    <property type="entry name" value="HintN"/>
    <property type="match status" value="1"/>
</dbReference>
<dbReference type="OrthoDB" id="27832at2759"/>
<feature type="region of interest" description="Disordered" evidence="3">
    <location>
        <begin position="1113"/>
        <end position="1150"/>
    </location>
</feature>
<dbReference type="Pfam" id="PF00535">
    <property type="entry name" value="Glycos_transf_2"/>
    <property type="match status" value="1"/>
</dbReference>
<dbReference type="EMBL" id="JAAPAO010000574">
    <property type="protein sequence ID" value="KAF4656844.1"/>
    <property type="molecule type" value="Genomic_DNA"/>
</dbReference>
<proteinExistence type="predicted"/>
<dbReference type="Gene3D" id="3.90.550.10">
    <property type="entry name" value="Spore Coat Polysaccharide Biosynthesis Protein SpsA, Chain A"/>
    <property type="match status" value="1"/>
</dbReference>
<evidence type="ECO:0000256" key="1">
    <source>
        <dbReference type="ARBA" id="ARBA00012704"/>
    </source>
</evidence>
<dbReference type="InterPro" id="IPR039762">
    <property type="entry name" value="Nmd2/UPF2"/>
</dbReference>